<sequence length="147" mass="16183">MAMTSVTVCMPAERNHANALRPPLREAAVTVPPVPAEYAMPVWRILRDQLARHRADGAQIPPALAAWLDQLRAVALAQLIPLPDIPAPLPDISADCVYVSTDRVAGLLEVTDRHARRLMAEAGHRQPRRGLWRSQDAAALVAARKRR</sequence>
<organism evidence="1 2">
    <name type="scientific">Nonomuraea rosea</name>
    <dbReference type="NCBI Taxonomy" id="638574"/>
    <lineage>
        <taxon>Bacteria</taxon>
        <taxon>Bacillati</taxon>
        <taxon>Actinomycetota</taxon>
        <taxon>Actinomycetes</taxon>
        <taxon>Streptosporangiales</taxon>
        <taxon>Streptosporangiaceae</taxon>
        <taxon>Nonomuraea</taxon>
    </lineage>
</organism>
<gene>
    <name evidence="1" type="ORF">GCM10022419_008080</name>
</gene>
<reference evidence="2" key="1">
    <citation type="journal article" date="2019" name="Int. J. Syst. Evol. Microbiol.">
        <title>The Global Catalogue of Microorganisms (GCM) 10K type strain sequencing project: providing services to taxonomists for standard genome sequencing and annotation.</title>
        <authorList>
            <consortium name="The Broad Institute Genomics Platform"/>
            <consortium name="The Broad Institute Genome Sequencing Center for Infectious Disease"/>
            <person name="Wu L."/>
            <person name="Ma J."/>
        </authorList>
    </citation>
    <scope>NUCLEOTIDE SEQUENCE [LARGE SCALE GENOMIC DNA]</scope>
    <source>
        <strain evidence="2">JCM 17326</strain>
    </source>
</reference>
<name>A0ABP6V9Q5_9ACTN</name>
<comment type="caution">
    <text evidence="1">The sequence shown here is derived from an EMBL/GenBank/DDBJ whole genome shotgun (WGS) entry which is preliminary data.</text>
</comment>
<dbReference type="Proteomes" id="UP001500630">
    <property type="component" value="Unassembled WGS sequence"/>
</dbReference>
<evidence type="ECO:0000313" key="1">
    <source>
        <dbReference type="EMBL" id="GAA3531350.1"/>
    </source>
</evidence>
<dbReference type="EMBL" id="BAABDQ010000001">
    <property type="protein sequence ID" value="GAA3531350.1"/>
    <property type="molecule type" value="Genomic_DNA"/>
</dbReference>
<accession>A0ABP6V9Q5</accession>
<keyword evidence="2" id="KW-1185">Reference proteome</keyword>
<proteinExistence type="predicted"/>
<protein>
    <recommendedName>
        <fullName evidence="3">DNA-binding protein</fullName>
    </recommendedName>
</protein>
<evidence type="ECO:0000313" key="2">
    <source>
        <dbReference type="Proteomes" id="UP001500630"/>
    </source>
</evidence>
<evidence type="ECO:0008006" key="3">
    <source>
        <dbReference type="Google" id="ProtNLM"/>
    </source>
</evidence>